<gene>
    <name evidence="6" type="ORF">AFM11_15500</name>
</gene>
<dbReference type="PATRIC" id="fig|59750.3.peg.7215"/>
<dbReference type="PROSITE" id="PS50937">
    <property type="entry name" value="HTH_MERR_2"/>
    <property type="match status" value="1"/>
</dbReference>
<dbReference type="GO" id="GO:0003700">
    <property type="term" value="F:DNA-binding transcription factor activity"/>
    <property type="evidence" value="ECO:0007669"/>
    <property type="project" value="InterPro"/>
</dbReference>
<dbReference type="RefSeq" id="WP_067850251.1">
    <property type="nucleotide sequence ID" value="NZ_LGTW01000009.1"/>
</dbReference>
<sequence length="282" mass="30543">MGARVSIGDFAVMTSLSRKALRHYHDIGILEPAHIDAHTGYRFYDTSQVDHAHIIRRFRTLGMSIPDIKALLSTDDAVARTEIIKTHLEQMEMQLQQTRDTVGALRELLSPVRTPPDVELRREPALAVWSIAATVEVAEIDSWFAATLRTLRNAVATAAGAPSAAVPGGLYERALFLESRGKATLFIPAPPSVGPPEGVRAEVLPAAEFAVLTHPGGHEEGIDRSYAALGVYANEHLITDQGPIREHYIGATASAPTVFTATEICWPIFSTTPPVSHAEGDN</sequence>
<name>A0A132PLK9_9MYCO</name>
<keyword evidence="2" id="KW-0805">Transcription regulation</keyword>
<evidence type="ECO:0000256" key="2">
    <source>
        <dbReference type="ARBA" id="ARBA00023015"/>
    </source>
</evidence>
<proteinExistence type="predicted"/>
<keyword evidence="4" id="KW-0804">Transcription</keyword>
<dbReference type="InterPro" id="IPR000551">
    <property type="entry name" value="MerR-type_HTH_dom"/>
</dbReference>
<dbReference type="PANTHER" id="PTHR30204">
    <property type="entry name" value="REDOX-CYCLING DRUG-SENSING TRANSCRIPTIONAL ACTIVATOR SOXR"/>
    <property type="match status" value="1"/>
</dbReference>
<evidence type="ECO:0000313" key="7">
    <source>
        <dbReference type="Proteomes" id="UP000070612"/>
    </source>
</evidence>
<dbReference type="CDD" id="cd01107">
    <property type="entry name" value="HTH_BmrR"/>
    <property type="match status" value="1"/>
</dbReference>
<dbReference type="PANTHER" id="PTHR30204:SF69">
    <property type="entry name" value="MERR-FAMILY TRANSCRIPTIONAL REGULATOR"/>
    <property type="match status" value="1"/>
</dbReference>
<dbReference type="Gene3D" id="1.10.1660.10">
    <property type="match status" value="1"/>
</dbReference>
<evidence type="ECO:0000313" key="6">
    <source>
        <dbReference type="EMBL" id="KWX23226.1"/>
    </source>
</evidence>
<dbReference type="InterPro" id="IPR047057">
    <property type="entry name" value="MerR_fam"/>
</dbReference>
<dbReference type="Gene3D" id="3.20.80.10">
    <property type="entry name" value="Regulatory factor, effector binding domain"/>
    <property type="match status" value="1"/>
</dbReference>
<dbReference type="InterPro" id="IPR029442">
    <property type="entry name" value="GyrI-like"/>
</dbReference>
<accession>A0A132PLK9</accession>
<keyword evidence="3" id="KW-0238">DNA-binding</keyword>
<evidence type="ECO:0000256" key="3">
    <source>
        <dbReference type="ARBA" id="ARBA00023125"/>
    </source>
</evidence>
<keyword evidence="1" id="KW-0678">Repressor</keyword>
<organism evidence="6 7">
    <name type="scientific">Mycolicibacterium wolinskyi</name>
    <dbReference type="NCBI Taxonomy" id="59750"/>
    <lineage>
        <taxon>Bacteria</taxon>
        <taxon>Bacillati</taxon>
        <taxon>Actinomycetota</taxon>
        <taxon>Actinomycetes</taxon>
        <taxon>Mycobacteriales</taxon>
        <taxon>Mycobacteriaceae</taxon>
        <taxon>Mycolicibacterium</taxon>
    </lineage>
</organism>
<dbReference type="SUPFAM" id="SSF55136">
    <property type="entry name" value="Probable bacterial effector-binding domain"/>
    <property type="match status" value="1"/>
</dbReference>
<reference evidence="6 7" key="1">
    <citation type="submission" date="2015-07" db="EMBL/GenBank/DDBJ databases">
        <title>A draft genome sequence of Mycobacterium wolinskyi.</title>
        <authorList>
            <person name="de Man T.J."/>
            <person name="Perry K.A."/>
            <person name="Coulliette A.D."/>
            <person name="Jensen B."/>
            <person name="Toney N.C."/>
            <person name="Limbago B.M."/>
            <person name="Noble-Wang J."/>
        </authorList>
    </citation>
    <scope>NUCLEOTIDE SEQUENCE [LARGE SCALE GENOMIC DNA]</scope>
    <source>
        <strain evidence="6 7">CDC_01</strain>
    </source>
</reference>
<keyword evidence="7" id="KW-1185">Reference proteome</keyword>
<dbReference type="Pfam" id="PF06445">
    <property type="entry name" value="GyrI-like"/>
    <property type="match status" value="1"/>
</dbReference>
<dbReference type="InterPro" id="IPR010499">
    <property type="entry name" value="AraC_E-bd"/>
</dbReference>
<evidence type="ECO:0000256" key="1">
    <source>
        <dbReference type="ARBA" id="ARBA00022491"/>
    </source>
</evidence>
<dbReference type="InterPro" id="IPR009061">
    <property type="entry name" value="DNA-bd_dom_put_sf"/>
</dbReference>
<dbReference type="SUPFAM" id="SSF46955">
    <property type="entry name" value="Putative DNA-binding domain"/>
    <property type="match status" value="1"/>
</dbReference>
<dbReference type="AlphaFoldDB" id="A0A132PLK9"/>
<protein>
    <submittedName>
        <fullName evidence="6">MerR family transcriptional regulator</fullName>
    </submittedName>
</protein>
<evidence type="ECO:0000256" key="4">
    <source>
        <dbReference type="ARBA" id="ARBA00023163"/>
    </source>
</evidence>
<feature type="domain" description="HTH merR-type" evidence="5">
    <location>
        <begin position="6"/>
        <end position="74"/>
    </location>
</feature>
<dbReference type="SMART" id="SM00871">
    <property type="entry name" value="AraC_E_bind"/>
    <property type="match status" value="1"/>
</dbReference>
<dbReference type="InterPro" id="IPR011256">
    <property type="entry name" value="Reg_factor_effector_dom_sf"/>
</dbReference>
<dbReference type="GO" id="GO:0003677">
    <property type="term" value="F:DNA binding"/>
    <property type="evidence" value="ECO:0007669"/>
    <property type="project" value="UniProtKB-KW"/>
</dbReference>
<evidence type="ECO:0000259" key="5">
    <source>
        <dbReference type="PROSITE" id="PS50937"/>
    </source>
</evidence>
<dbReference type="Pfam" id="PF13411">
    <property type="entry name" value="MerR_1"/>
    <property type="match status" value="1"/>
</dbReference>
<dbReference type="Proteomes" id="UP000070612">
    <property type="component" value="Unassembled WGS sequence"/>
</dbReference>
<comment type="caution">
    <text evidence="6">The sequence shown here is derived from an EMBL/GenBank/DDBJ whole genome shotgun (WGS) entry which is preliminary data.</text>
</comment>
<dbReference type="EMBL" id="LGTW01000009">
    <property type="protein sequence ID" value="KWX23226.1"/>
    <property type="molecule type" value="Genomic_DNA"/>
</dbReference>
<dbReference type="STRING" id="59750.AWC31_16285"/>
<dbReference type="SMART" id="SM00422">
    <property type="entry name" value="HTH_MERR"/>
    <property type="match status" value="1"/>
</dbReference>